<evidence type="ECO:0000313" key="1">
    <source>
        <dbReference type="EMBL" id="KAF7844882.1"/>
    </source>
</evidence>
<reference evidence="1" key="1">
    <citation type="submission" date="2020-09" db="EMBL/GenBank/DDBJ databases">
        <title>Genome-Enabled Discovery of Anthraquinone Biosynthesis in Senna tora.</title>
        <authorList>
            <person name="Kang S.-H."/>
            <person name="Pandey R.P."/>
            <person name="Lee C.-M."/>
            <person name="Sim J.-S."/>
            <person name="Jeong J.-T."/>
            <person name="Choi B.-S."/>
            <person name="Jung M."/>
            <person name="Ginzburg D."/>
            <person name="Zhao K."/>
            <person name="Won S.Y."/>
            <person name="Oh T.-J."/>
            <person name="Yu Y."/>
            <person name="Kim N.-H."/>
            <person name="Lee O.R."/>
            <person name="Lee T.-H."/>
            <person name="Bashyal P."/>
            <person name="Kim T.-S."/>
            <person name="Lee W.-H."/>
            <person name="Kawkins C."/>
            <person name="Kim C.-K."/>
            <person name="Kim J.S."/>
            <person name="Ahn B.O."/>
            <person name="Rhee S.Y."/>
            <person name="Sohng J.K."/>
        </authorList>
    </citation>
    <scope>NUCLEOTIDE SEQUENCE</scope>
    <source>
        <tissue evidence="1">Leaf</tissue>
    </source>
</reference>
<accession>A0A834XJA2</accession>
<protein>
    <submittedName>
        <fullName evidence="1">Uncharacterized protein</fullName>
    </submittedName>
</protein>
<gene>
    <name evidence="1" type="ORF">G2W53_001787</name>
</gene>
<sequence length="30" mass="3681">MALEQEFYQIKTMKIKQMMMLQILKIEGYV</sequence>
<dbReference type="AlphaFoldDB" id="A0A834XJA2"/>
<organism evidence="1 2">
    <name type="scientific">Senna tora</name>
    <dbReference type="NCBI Taxonomy" id="362788"/>
    <lineage>
        <taxon>Eukaryota</taxon>
        <taxon>Viridiplantae</taxon>
        <taxon>Streptophyta</taxon>
        <taxon>Embryophyta</taxon>
        <taxon>Tracheophyta</taxon>
        <taxon>Spermatophyta</taxon>
        <taxon>Magnoliopsida</taxon>
        <taxon>eudicotyledons</taxon>
        <taxon>Gunneridae</taxon>
        <taxon>Pentapetalae</taxon>
        <taxon>rosids</taxon>
        <taxon>fabids</taxon>
        <taxon>Fabales</taxon>
        <taxon>Fabaceae</taxon>
        <taxon>Caesalpinioideae</taxon>
        <taxon>Cassia clade</taxon>
        <taxon>Senna</taxon>
    </lineage>
</organism>
<name>A0A834XJA2_9FABA</name>
<comment type="caution">
    <text evidence="1">The sequence shown here is derived from an EMBL/GenBank/DDBJ whole genome shotgun (WGS) entry which is preliminary data.</text>
</comment>
<dbReference type="EMBL" id="JAAIUW010000001">
    <property type="protein sequence ID" value="KAF7844882.1"/>
    <property type="molecule type" value="Genomic_DNA"/>
</dbReference>
<evidence type="ECO:0000313" key="2">
    <source>
        <dbReference type="Proteomes" id="UP000634136"/>
    </source>
</evidence>
<proteinExistence type="predicted"/>
<keyword evidence="2" id="KW-1185">Reference proteome</keyword>
<dbReference type="Proteomes" id="UP000634136">
    <property type="component" value="Unassembled WGS sequence"/>
</dbReference>